<dbReference type="PANTHER" id="PTHR11200:SF275">
    <property type="entry name" value="LD06095P"/>
    <property type="match status" value="1"/>
</dbReference>
<dbReference type="GO" id="GO:0046856">
    <property type="term" value="P:phosphatidylinositol dephosphorylation"/>
    <property type="evidence" value="ECO:0007669"/>
    <property type="project" value="InterPro"/>
</dbReference>
<dbReference type="SMART" id="SM00128">
    <property type="entry name" value="IPPc"/>
    <property type="match status" value="1"/>
</dbReference>
<feature type="transmembrane region" description="Helical" evidence="6">
    <location>
        <begin position="47"/>
        <end position="71"/>
    </location>
</feature>
<evidence type="ECO:0000256" key="4">
    <source>
        <dbReference type="ARBA" id="ARBA00023136"/>
    </source>
</evidence>
<dbReference type="Gene3D" id="3.60.10.10">
    <property type="entry name" value="Endonuclease/exonuclease/phosphatase"/>
    <property type="match status" value="1"/>
</dbReference>
<dbReference type="Gene3D" id="1.20.1070.10">
    <property type="entry name" value="Rhodopsin 7-helix transmembrane proteins"/>
    <property type="match status" value="1"/>
</dbReference>
<evidence type="ECO:0000256" key="6">
    <source>
        <dbReference type="SAM" id="Phobius"/>
    </source>
</evidence>
<evidence type="ECO:0000259" key="7">
    <source>
        <dbReference type="SMART" id="SM00128"/>
    </source>
</evidence>
<evidence type="ECO:0000256" key="3">
    <source>
        <dbReference type="ARBA" id="ARBA00022989"/>
    </source>
</evidence>
<feature type="transmembrane region" description="Helical" evidence="6">
    <location>
        <begin position="175"/>
        <end position="194"/>
    </location>
</feature>
<protein>
    <recommendedName>
        <fullName evidence="7">Inositol polyphosphate-related phosphatase domain-containing protein</fullName>
    </recommendedName>
</protein>
<feature type="transmembrane region" description="Helical" evidence="6">
    <location>
        <begin position="105"/>
        <end position="122"/>
    </location>
</feature>
<sequence>MTDLAHGDPLNVLLQPLRVHDDNGNGSDADYVQESNVLWLNDSQQTLLQWAMLTACSLSFIALCYVILHYLHDNCRTRRRLNAAANGIPTALPESSVAHDFNAKLVFVLSWFDLITILARMVGRNVLHEYTLCQTQAVVLQVGGLASCLWTMCMSFNLYRWVVFGDSEKKRRSRFGAYLLGTLLPSVALTFYPARTHKYGNSTFYCWFMETKTIFLHFYLYYIAVAVVNVMLLLLIRMSMTRRAVWHDATEDNLTSSVIRRKADVYIAIFLFHRVPILIYRCLEAFHKQSFFFGVIAQVILNLDGLSNAIVYGGLCTRITLKNRDETTTPHAHVPPPASDASGDTSERCRASRQLKNDALTAVLEEGDRMTDGSVSCSSIKGVPTSEARDSARHSFNVEASSTPGSLHSFPRGSFSAHTPVFSHMRDSRRTSTKRPHAGSGSSGSTLLERTSIVFGSHSRHRSKDKKASSQQVPRSRSLGIFVSTFNMGESNVLESELVEWIPIGHEIYVIGVQECMNLGDLQTKILHHLIANTQQKYVYYSREIGKRATALGYHGYIALTVFVLEEAVLNGRFEMPHRRTLSKHAQEVYRGKSLLVFGRASNKGAVGLSFRYGNTSFAFVTCHLASDSSGKKISFRGKPTDPATDRDDGPTNAPSEATKVPPSKMERRNQDAMEILQQLYLDEEDYGFGFPLLHHHSFVLGDLNYRMNRKALTPIQMLNVLSNAASKSASPLQSTPSDKGESSPGGDYEEMRTPTALRLLPQLPVALGQLIREHDELTMLRGTSQIFHGFEEAPIAFFPTFRRIRGQCLQSCDMDTLSRNYSLMASNGGYRVPSYTDRILYTSLPGREQQVQCLYYDSCESLTTSDHKPVRAVFRVENAIAEEEVEDPNAVVPTPPRLGFPMGLPMSGLFFGSSAAPGALRRKEASNATCDMRIKLEFRSIQWMDTVDSGAASLFSRLENVELGVLFPLPCEDLLSEERKLQAVADQLTWGESALNYDLNTSATADKTAPGASNASSNFHVLPWNSFVERGLRYRTQVTPQGKKHVALLIRTRSRPRQRTTSARSRTRSGSLASSTSTASNSTASSNPGRSFASSSSVQLKLGHGTFCIERVGKRQETTIPLTLGGRLVGQLKLRVLLQRCEEPRAPPASSSSS</sequence>
<feature type="region of interest" description="Disordered" evidence="5">
    <location>
        <begin position="1052"/>
        <end position="1095"/>
    </location>
</feature>
<dbReference type="InterPro" id="IPR000300">
    <property type="entry name" value="IPPc"/>
</dbReference>
<accession>A0A8K1FDA2</accession>
<organism evidence="8 9">
    <name type="scientific">Pythium oligandrum</name>
    <name type="common">Mycoparasitic fungus</name>
    <dbReference type="NCBI Taxonomy" id="41045"/>
    <lineage>
        <taxon>Eukaryota</taxon>
        <taxon>Sar</taxon>
        <taxon>Stramenopiles</taxon>
        <taxon>Oomycota</taxon>
        <taxon>Peronosporomycetes</taxon>
        <taxon>Pythiales</taxon>
        <taxon>Pythiaceae</taxon>
        <taxon>Pythium</taxon>
    </lineage>
</organism>
<dbReference type="OrthoDB" id="2122879at2759"/>
<dbReference type="InterPro" id="IPR000832">
    <property type="entry name" value="GPCR_2_secretin-like"/>
</dbReference>
<comment type="subcellular location">
    <subcellularLocation>
        <location evidence="1">Membrane</location>
        <topology evidence="1">Multi-pass membrane protein</topology>
    </subcellularLocation>
</comment>
<name>A0A8K1FDA2_PYTOL</name>
<feature type="compositionally biased region" description="Low complexity" evidence="5">
    <location>
        <begin position="1060"/>
        <end position="1087"/>
    </location>
</feature>
<feature type="region of interest" description="Disordered" evidence="5">
    <location>
        <begin position="630"/>
        <end position="669"/>
    </location>
</feature>
<feature type="region of interest" description="Disordered" evidence="5">
    <location>
        <begin position="327"/>
        <end position="350"/>
    </location>
</feature>
<keyword evidence="4 6" id="KW-0472">Membrane</keyword>
<dbReference type="GO" id="GO:0004439">
    <property type="term" value="F:phosphatidylinositol-4,5-bisphosphate 5-phosphatase activity"/>
    <property type="evidence" value="ECO:0007669"/>
    <property type="project" value="TreeGrafter"/>
</dbReference>
<feature type="domain" description="Inositol polyphosphate-related phosphatase" evidence="7">
    <location>
        <begin position="477"/>
        <end position="883"/>
    </location>
</feature>
<dbReference type="Proteomes" id="UP000794436">
    <property type="component" value="Unassembled WGS sequence"/>
</dbReference>
<feature type="region of interest" description="Disordered" evidence="5">
    <location>
        <begin position="728"/>
        <end position="751"/>
    </location>
</feature>
<dbReference type="InterPro" id="IPR046985">
    <property type="entry name" value="IP5"/>
</dbReference>
<gene>
    <name evidence="8" type="ORF">Poli38472_006679</name>
</gene>
<proteinExistence type="predicted"/>
<dbReference type="AlphaFoldDB" id="A0A8K1FDA2"/>
<feature type="transmembrane region" description="Helical" evidence="6">
    <location>
        <begin position="214"/>
        <end position="236"/>
    </location>
</feature>
<dbReference type="EMBL" id="SPLM01000145">
    <property type="protein sequence ID" value="TMW56669.1"/>
    <property type="molecule type" value="Genomic_DNA"/>
</dbReference>
<dbReference type="SUPFAM" id="SSF81321">
    <property type="entry name" value="Family A G protein-coupled receptor-like"/>
    <property type="match status" value="1"/>
</dbReference>
<feature type="region of interest" description="Disordered" evidence="5">
    <location>
        <begin position="371"/>
        <end position="445"/>
    </location>
</feature>
<dbReference type="SUPFAM" id="SSF56219">
    <property type="entry name" value="DNase I-like"/>
    <property type="match status" value="1"/>
</dbReference>
<evidence type="ECO:0000313" key="8">
    <source>
        <dbReference type="EMBL" id="TMW56669.1"/>
    </source>
</evidence>
<dbReference type="PANTHER" id="PTHR11200">
    <property type="entry name" value="INOSITOL 5-PHOSPHATASE"/>
    <property type="match status" value="1"/>
</dbReference>
<reference evidence="8" key="1">
    <citation type="submission" date="2019-03" db="EMBL/GenBank/DDBJ databases">
        <title>Long read genome sequence of the mycoparasitic Pythium oligandrum ATCC 38472 isolated from sugarbeet rhizosphere.</title>
        <authorList>
            <person name="Gaulin E."/>
        </authorList>
    </citation>
    <scope>NUCLEOTIDE SEQUENCE</scope>
    <source>
        <strain evidence="8">ATCC 38472_TT</strain>
    </source>
</reference>
<dbReference type="InterPro" id="IPR036691">
    <property type="entry name" value="Endo/exonu/phosph_ase_sf"/>
</dbReference>
<evidence type="ECO:0000256" key="1">
    <source>
        <dbReference type="ARBA" id="ARBA00004141"/>
    </source>
</evidence>
<feature type="transmembrane region" description="Helical" evidence="6">
    <location>
        <begin position="142"/>
        <end position="163"/>
    </location>
</feature>
<keyword evidence="9" id="KW-1185">Reference proteome</keyword>
<dbReference type="GO" id="GO:0004930">
    <property type="term" value="F:G protein-coupled receptor activity"/>
    <property type="evidence" value="ECO:0007669"/>
    <property type="project" value="InterPro"/>
</dbReference>
<evidence type="ECO:0000313" key="9">
    <source>
        <dbReference type="Proteomes" id="UP000794436"/>
    </source>
</evidence>
<comment type="caution">
    <text evidence="8">The sequence shown here is derived from an EMBL/GenBank/DDBJ whole genome shotgun (WGS) entry which is preliminary data.</text>
</comment>
<evidence type="ECO:0000256" key="5">
    <source>
        <dbReference type="SAM" id="MobiDB-lite"/>
    </source>
</evidence>
<evidence type="ECO:0000256" key="2">
    <source>
        <dbReference type="ARBA" id="ARBA00022692"/>
    </source>
</evidence>
<keyword evidence="3 6" id="KW-1133">Transmembrane helix</keyword>
<dbReference type="Pfam" id="PF00002">
    <property type="entry name" value="7tm_2"/>
    <property type="match status" value="1"/>
</dbReference>
<dbReference type="GO" id="GO:0016020">
    <property type="term" value="C:membrane"/>
    <property type="evidence" value="ECO:0007669"/>
    <property type="project" value="UniProtKB-SubCell"/>
</dbReference>
<dbReference type="Pfam" id="PF22669">
    <property type="entry name" value="Exo_endo_phos2"/>
    <property type="match status" value="2"/>
</dbReference>
<feature type="compositionally biased region" description="Polar residues" evidence="5">
    <location>
        <begin position="728"/>
        <end position="738"/>
    </location>
</feature>
<keyword evidence="2 6" id="KW-0812">Transmembrane</keyword>